<keyword evidence="2" id="KW-1185">Reference proteome</keyword>
<accession>A0A0L7QJA9</accession>
<dbReference type="Proteomes" id="UP000053825">
    <property type="component" value="Unassembled WGS sequence"/>
</dbReference>
<protein>
    <submittedName>
        <fullName evidence="1">Uncharacterized protein</fullName>
    </submittedName>
</protein>
<proteinExistence type="predicted"/>
<organism evidence="1 2">
    <name type="scientific">Habropoda laboriosa</name>
    <dbReference type="NCBI Taxonomy" id="597456"/>
    <lineage>
        <taxon>Eukaryota</taxon>
        <taxon>Metazoa</taxon>
        <taxon>Ecdysozoa</taxon>
        <taxon>Arthropoda</taxon>
        <taxon>Hexapoda</taxon>
        <taxon>Insecta</taxon>
        <taxon>Pterygota</taxon>
        <taxon>Neoptera</taxon>
        <taxon>Endopterygota</taxon>
        <taxon>Hymenoptera</taxon>
        <taxon>Apocrita</taxon>
        <taxon>Aculeata</taxon>
        <taxon>Apoidea</taxon>
        <taxon>Anthophila</taxon>
        <taxon>Apidae</taxon>
        <taxon>Habropoda</taxon>
    </lineage>
</organism>
<gene>
    <name evidence="1" type="ORF">WH47_05386</name>
</gene>
<evidence type="ECO:0000313" key="1">
    <source>
        <dbReference type="EMBL" id="KOC58732.1"/>
    </source>
</evidence>
<name>A0A0L7QJA9_9HYME</name>
<dbReference type="AlphaFoldDB" id="A0A0L7QJA9"/>
<reference evidence="1 2" key="1">
    <citation type="submission" date="2015-07" db="EMBL/GenBank/DDBJ databases">
        <title>The genome of Habropoda laboriosa.</title>
        <authorList>
            <person name="Pan H."/>
            <person name="Kapheim K."/>
        </authorList>
    </citation>
    <scope>NUCLEOTIDE SEQUENCE [LARGE SCALE GENOMIC DNA]</scope>
    <source>
        <strain evidence="1">0110345459</strain>
    </source>
</reference>
<dbReference type="EMBL" id="KQ415226">
    <property type="protein sequence ID" value="KOC58732.1"/>
    <property type="molecule type" value="Genomic_DNA"/>
</dbReference>
<evidence type="ECO:0000313" key="2">
    <source>
        <dbReference type="Proteomes" id="UP000053825"/>
    </source>
</evidence>
<sequence length="165" mass="18809">MSRTQSLTRGQIDMNLIAEKLIQISERLKVLEDQREVGNVNIPPRSSTKYTNLSSPQEENSISYTISKYEQCLPLIPNFDGTNSEIFINTIIRVSTLLVPTQHTLLLMAILAQKLKGRVALTLRPDVITKISKLIEKIRFLYGKTMDTASIKTRREACKQKPLHR</sequence>